<dbReference type="Pfam" id="PF00126">
    <property type="entry name" value="HTH_1"/>
    <property type="match status" value="1"/>
</dbReference>
<accession>A0A1E3AE84</accession>
<dbReference type="PROSITE" id="PS50931">
    <property type="entry name" value="HTH_LYSR"/>
    <property type="match status" value="1"/>
</dbReference>
<dbReference type="PANTHER" id="PTHR30419">
    <property type="entry name" value="HTH-TYPE TRANSCRIPTIONAL REGULATOR YBHD"/>
    <property type="match status" value="1"/>
</dbReference>
<keyword evidence="2" id="KW-0805">Transcription regulation</keyword>
<evidence type="ECO:0000259" key="5">
    <source>
        <dbReference type="PROSITE" id="PS50931"/>
    </source>
</evidence>
<evidence type="ECO:0000256" key="3">
    <source>
        <dbReference type="ARBA" id="ARBA00023125"/>
    </source>
</evidence>
<dbReference type="EMBL" id="MCGH01000002">
    <property type="protein sequence ID" value="ODM07038.1"/>
    <property type="molecule type" value="Genomic_DNA"/>
</dbReference>
<dbReference type="InterPro" id="IPR036388">
    <property type="entry name" value="WH-like_DNA-bd_sf"/>
</dbReference>
<dbReference type="PANTHER" id="PTHR30419:SF28">
    <property type="entry name" value="HTH-TYPE TRANSCRIPTIONAL REGULATOR BSDA"/>
    <property type="match status" value="1"/>
</dbReference>
<dbReference type="Gene3D" id="1.10.10.10">
    <property type="entry name" value="Winged helix-like DNA-binding domain superfamily/Winged helix DNA-binding domain"/>
    <property type="match status" value="1"/>
</dbReference>
<reference evidence="6 7" key="1">
    <citation type="submission" date="2016-07" db="EMBL/GenBank/DDBJ databases">
        <title>Characterization of isolates of Eisenbergiella tayi derived from blood cultures, using whole genome sequencing.</title>
        <authorList>
            <person name="Burdz T."/>
            <person name="Wiebe D."/>
            <person name="Huynh C."/>
            <person name="Bernard K."/>
        </authorList>
    </citation>
    <scope>NUCLEOTIDE SEQUENCE [LARGE SCALE GENOMIC DNA]</scope>
    <source>
        <strain evidence="6 7">NML 110608</strain>
    </source>
</reference>
<protein>
    <submittedName>
        <fullName evidence="6">HTH-type transcriptional regulator GltC</fullName>
    </submittedName>
</protein>
<dbReference type="RefSeq" id="WP_069152784.1">
    <property type="nucleotide sequence ID" value="NZ_CAJLDD010000002.1"/>
</dbReference>
<dbReference type="Pfam" id="PF03466">
    <property type="entry name" value="LysR_substrate"/>
    <property type="match status" value="1"/>
</dbReference>
<proteinExistence type="inferred from homology"/>
<sequence>MELLQLQYFECIAKNESVTKAAEELRISQPSLSGSILRLEKELGAPLFERKNRKMVLTSYGEYFLSTTRKVLELINNSKLSFTSEMPARISVAFQNYNERFFCLMENFQRKYPQVEFNVYGSTLSAPFAFASYNFIIGNSDLKLPFAVNKLLVEPRSYYVAVPSSHRLADRNSLTIQELRDESFCFIRNEQGKFEYAYQFCIESGFIPKCVFSTNNAFYKYRYVSNGSAVSFFPAGWYPALVKSDKISMIPLTGFGGHANILLYWPQRVLLSPAEQAFLDYVIKSLEDKEAFL</sequence>
<dbReference type="GO" id="GO:0005829">
    <property type="term" value="C:cytosol"/>
    <property type="evidence" value="ECO:0007669"/>
    <property type="project" value="TreeGrafter"/>
</dbReference>
<evidence type="ECO:0000256" key="4">
    <source>
        <dbReference type="ARBA" id="ARBA00023163"/>
    </source>
</evidence>
<dbReference type="FunFam" id="1.10.10.10:FF:000001">
    <property type="entry name" value="LysR family transcriptional regulator"/>
    <property type="match status" value="1"/>
</dbReference>
<evidence type="ECO:0000256" key="1">
    <source>
        <dbReference type="ARBA" id="ARBA00009437"/>
    </source>
</evidence>
<dbReference type="PRINTS" id="PR00039">
    <property type="entry name" value="HTHLYSR"/>
</dbReference>
<dbReference type="CDD" id="cd05466">
    <property type="entry name" value="PBP2_LTTR_substrate"/>
    <property type="match status" value="1"/>
</dbReference>
<keyword evidence="3" id="KW-0238">DNA-binding</keyword>
<evidence type="ECO:0000256" key="2">
    <source>
        <dbReference type="ARBA" id="ARBA00023015"/>
    </source>
</evidence>
<dbReference type="InterPro" id="IPR000847">
    <property type="entry name" value="LysR_HTH_N"/>
</dbReference>
<comment type="caution">
    <text evidence="6">The sequence shown here is derived from an EMBL/GenBank/DDBJ whole genome shotgun (WGS) entry which is preliminary data.</text>
</comment>
<keyword evidence="4" id="KW-0804">Transcription</keyword>
<evidence type="ECO:0000313" key="6">
    <source>
        <dbReference type="EMBL" id="ODM07038.1"/>
    </source>
</evidence>
<feature type="domain" description="HTH lysR-type" evidence="5">
    <location>
        <begin position="1"/>
        <end position="58"/>
    </location>
</feature>
<organism evidence="6 7">
    <name type="scientific">Eisenbergiella tayi</name>
    <dbReference type="NCBI Taxonomy" id="1432052"/>
    <lineage>
        <taxon>Bacteria</taxon>
        <taxon>Bacillati</taxon>
        <taxon>Bacillota</taxon>
        <taxon>Clostridia</taxon>
        <taxon>Lachnospirales</taxon>
        <taxon>Lachnospiraceae</taxon>
        <taxon>Eisenbergiella</taxon>
    </lineage>
</organism>
<dbReference type="GO" id="GO:0003700">
    <property type="term" value="F:DNA-binding transcription factor activity"/>
    <property type="evidence" value="ECO:0007669"/>
    <property type="project" value="InterPro"/>
</dbReference>
<dbReference type="SUPFAM" id="SSF53850">
    <property type="entry name" value="Periplasmic binding protein-like II"/>
    <property type="match status" value="1"/>
</dbReference>
<evidence type="ECO:0000313" key="7">
    <source>
        <dbReference type="Proteomes" id="UP000094067"/>
    </source>
</evidence>
<comment type="similarity">
    <text evidence="1">Belongs to the LysR transcriptional regulatory family.</text>
</comment>
<dbReference type="InterPro" id="IPR050950">
    <property type="entry name" value="HTH-type_LysR_regulators"/>
</dbReference>
<dbReference type="GO" id="GO:0003677">
    <property type="term" value="F:DNA binding"/>
    <property type="evidence" value="ECO:0007669"/>
    <property type="project" value="UniProtKB-KW"/>
</dbReference>
<name>A0A1E3AE84_9FIRM</name>
<dbReference type="Proteomes" id="UP000094067">
    <property type="component" value="Unassembled WGS sequence"/>
</dbReference>
<dbReference type="Gene3D" id="3.40.190.290">
    <property type="match status" value="1"/>
</dbReference>
<dbReference type="AlphaFoldDB" id="A0A1E3AE84"/>
<dbReference type="InterPro" id="IPR005119">
    <property type="entry name" value="LysR_subst-bd"/>
</dbReference>
<dbReference type="InterPro" id="IPR036390">
    <property type="entry name" value="WH_DNA-bd_sf"/>
</dbReference>
<gene>
    <name evidence="6" type="primary">gltC_1</name>
    <name evidence="6" type="ORF">BEI61_02928</name>
</gene>
<dbReference type="SUPFAM" id="SSF46785">
    <property type="entry name" value="Winged helix' DNA-binding domain"/>
    <property type="match status" value="1"/>
</dbReference>